<proteinExistence type="predicted"/>
<dbReference type="AlphaFoldDB" id="Q1H470"/>
<dbReference type="GO" id="GO:0006355">
    <property type="term" value="P:regulation of DNA-templated transcription"/>
    <property type="evidence" value="ECO:0007669"/>
    <property type="project" value="InterPro"/>
</dbReference>
<dbReference type="KEGG" id="mfa:Mfla_0447"/>
<evidence type="ECO:0000256" key="2">
    <source>
        <dbReference type="PROSITE-ProRule" id="PRU00169"/>
    </source>
</evidence>
<feature type="modified residue" description="4-aspartylphosphate" evidence="2">
    <location>
        <position position="84"/>
    </location>
</feature>
<dbReference type="InterPro" id="IPR036388">
    <property type="entry name" value="WH-like_DNA-bd_sf"/>
</dbReference>
<feature type="domain" description="HTH luxR-type" evidence="3">
    <location>
        <begin position="176"/>
        <end position="241"/>
    </location>
</feature>
<dbReference type="Gene3D" id="1.10.10.10">
    <property type="entry name" value="Winged helix-like DNA-binding domain superfamily/Winged helix DNA-binding domain"/>
    <property type="match status" value="1"/>
</dbReference>
<dbReference type="GO" id="GO:0003677">
    <property type="term" value="F:DNA binding"/>
    <property type="evidence" value="ECO:0007669"/>
    <property type="project" value="UniProtKB-KW"/>
</dbReference>
<protein>
    <submittedName>
        <fullName evidence="5">Two component transcriptional regulator, LuxR family</fullName>
    </submittedName>
</protein>
<dbReference type="eggNOG" id="COG2197">
    <property type="taxonomic scope" value="Bacteria"/>
</dbReference>
<feature type="domain" description="Response regulatory" evidence="4">
    <location>
        <begin position="32"/>
        <end position="149"/>
    </location>
</feature>
<dbReference type="GO" id="GO:0000160">
    <property type="term" value="P:phosphorelay signal transduction system"/>
    <property type="evidence" value="ECO:0007669"/>
    <property type="project" value="InterPro"/>
</dbReference>
<dbReference type="CDD" id="cd06170">
    <property type="entry name" value="LuxR_C_like"/>
    <property type="match status" value="1"/>
</dbReference>
<name>Q1H470_METFK</name>
<dbReference type="SMART" id="SM00448">
    <property type="entry name" value="REC"/>
    <property type="match status" value="1"/>
</dbReference>
<dbReference type="RefSeq" id="WP_011478814.1">
    <property type="nucleotide sequence ID" value="NC_007947.1"/>
</dbReference>
<dbReference type="PANTHER" id="PTHR43214">
    <property type="entry name" value="TWO-COMPONENT RESPONSE REGULATOR"/>
    <property type="match status" value="1"/>
</dbReference>
<keyword evidence="1" id="KW-0238">DNA-binding</keyword>
<evidence type="ECO:0000313" key="5">
    <source>
        <dbReference type="EMBL" id="ABE48717.1"/>
    </source>
</evidence>
<keyword evidence="6" id="KW-1185">Reference proteome</keyword>
<evidence type="ECO:0000259" key="4">
    <source>
        <dbReference type="PROSITE" id="PS50110"/>
    </source>
</evidence>
<dbReference type="InterPro" id="IPR000792">
    <property type="entry name" value="Tscrpt_reg_LuxR_C"/>
</dbReference>
<dbReference type="PROSITE" id="PS50110">
    <property type="entry name" value="RESPONSE_REGULATORY"/>
    <property type="match status" value="1"/>
</dbReference>
<dbReference type="SMART" id="SM00421">
    <property type="entry name" value="HTH_LUXR"/>
    <property type="match status" value="1"/>
</dbReference>
<evidence type="ECO:0000313" key="6">
    <source>
        <dbReference type="Proteomes" id="UP000002440"/>
    </source>
</evidence>
<evidence type="ECO:0000259" key="3">
    <source>
        <dbReference type="PROSITE" id="PS50043"/>
    </source>
</evidence>
<dbReference type="HOGENOM" id="CLU_000445_90_10_4"/>
<dbReference type="Pfam" id="PF00196">
    <property type="entry name" value="GerE"/>
    <property type="match status" value="1"/>
</dbReference>
<evidence type="ECO:0000256" key="1">
    <source>
        <dbReference type="ARBA" id="ARBA00023125"/>
    </source>
</evidence>
<dbReference type="STRING" id="265072.Mfla_0447"/>
<dbReference type="PANTHER" id="PTHR43214:SF43">
    <property type="entry name" value="TWO-COMPONENT RESPONSE REGULATOR"/>
    <property type="match status" value="1"/>
</dbReference>
<dbReference type="Proteomes" id="UP000002440">
    <property type="component" value="Chromosome"/>
</dbReference>
<reference evidence="5 6" key="1">
    <citation type="submission" date="2006-03" db="EMBL/GenBank/DDBJ databases">
        <title>Complete sequence of Methylobacillus flagellatus KT.</title>
        <authorList>
            <consortium name="US DOE Joint Genome Institute"/>
            <person name="Copeland A."/>
            <person name="Lucas S."/>
            <person name="Lapidus A."/>
            <person name="Barry K."/>
            <person name="Detter J.C."/>
            <person name="Glavina del Rio T."/>
            <person name="Hammon N."/>
            <person name="Israni S."/>
            <person name="Dalin E."/>
            <person name="Tice H."/>
            <person name="Pitluck S."/>
            <person name="Brettin T."/>
            <person name="Bruce D."/>
            <person name="Han C."/>
            <person name="Tapia R."/>
            <person name="Saunders E."/>
            <person name="Gilna P."/>
            <person name="Schmutz J."/>
            <person name="Larimer F."/>
            <person name="Land M."/>
            <person name="Kyrpides N."/>
            <person name="Anderson I."/>
            <person name="Richardson P."/>
        </authorList>
    </citation>
    <scope>NUCLEOTIDE SEQUENCE [LARGE SCALE GENOMIC DNA]</scope>
    <source>
        <strain evidence="6">KT / ATCC 51484 / DSM 6875</strain>
    </source>
</reference>
<dbReference type="InterPro" id="IPR011006">
    <property type="entry name" value="CheY-like_superfamily"/>
</dbReference>
<dbReference type="SUPFAM" id="SSF52172">
    <property type="entry name" value="CheY-like"/>
    <property type="match status" value="1"/>
</dbReference>
<organism evidence="5 6">
    <name type="scientific">Methylobacillus flagellatus (strain ATCC 51484 / DSM 6875 / VKM B-1610 / KT)</name>
    <dbReference type="NCBI Taxonomy" id="265072"/>
    <lineage>
        <taxon>Bacteria</taxon>
        <taxon>Pseudomonadati</taxon>
        <taxon>Pseudomonadota</taxon>
        <taxon>Betaproteobacteria</taxon>
        <taxon>Nitrosomonadales</taxon>
        <taxon>Methylophilaceae</taxon>
        <taxon>Methylobacillus</taxon>
    </lineage>
</organism>
<accession>Q1H470</accession>
<dbReference type="Pfam" id="PF00072">
    <property type="entry name" value="Response_reg"/>
    <property type="match status" value="1"/>
</dbReference>
<dbReference type="InterPro" id="IPR039420">
    <property type="entry name" value="WalR-like"/>
</dbReference>
<dbReference type="PROSITE" id="PS00622">
    <property type="entry name" value="HTH_LUXR_1"/>
    <property type="match status" value="1"/>
</dbReference>
<dbReference type="Gene3D" id="3.40.50.2300">
    <property type="match status" value="1"/>
</dbReference>
<sequence length="244" mass="26844">MGYWSRVALASTRFLYYMAADTFPPESSLLAPVLLVEDEPLIQRRLDSMLRQLGYQRDAIAFAASLKQARAHLANQPFALALVDIGLPDGSGIDLIAEMHAADAALPILVISAWSTEDAILAALRAGATGYVLKERDDMEVVLSIRSVLRGGAPIDPFIARRIIDEFHLGSSQQAQTQQCETLSPREGEILGLVAQGMANREIAEQLHLSRYTVECHIKHIYRKLAVSSRTKAVHEARSRGLLD</sequence>
<dbReference type="PROSITE" id="PS50043">
    <property type="entry name" value="HTH_LUXR_2"/>
    <property type="match status" value="1"/>
</dbReference>
<gene>
    <name evidence="5" type="ordered locus">Mfla_0447</name>
</gene>
<dbReference type="EMBL" id="CP000284">
    <property type="protein sequence ID" value="ABE48717.1"/>
    <property type="molecule type" value="Genomic_DNA"/>
</dbReference>
<keyword evidence="2" id="KW-0597">Phosphoprotein</keyword>
<dbReference type="PRINTS" id="PR00038">
    <property type="entry name" value="HTHLUXR"/>
</dbReference>
<dbReference type="InterPro" id="IPR001789">
    <property type="entry name" value="Sig_transdc_resp-reg_receiver"/>
</dbReference>